<accession>A0A3P6UEX8</accession>
<name>A0A3P6UEX8_LITSI</name>
<sequence length="156" mass="17506">MKPVSVPHKTTGAYQIRSDVSTNPGLSVTSQLNVSTNSRPPLTNQFGGCSVAESMWIDEVDKLCVKVLSNARIRNFVSVNENGNAVLCEIMRYLECQMTMEDVNEELAIPLSEVTPECFNIVHEERALSICRKLMKMNGFERISNCKIPEIPEEIR</sequence>
<dbReference type="OMA" id="WIDEVDK"/>
<reference evidence="1 2" key="1">
    <citation type="submission" date="2018-08" db="EMBL/GenBank/DDBJ databases">
        <authorList>
            <person name="Laetsch R D."/>
            <person name="Stevens L."/>
            <person name="Kumar S."/>
            <person name="Blaxter L. M."/>
        </authorList>
    </citation>
    <scope>NUCLEOTIDE SEQUENCE [LARGE SCALE GENOMIC DNA]</scope>
</reference>
<protein>
    <submittedName>
        <fullName evidence="1">Uncharacterized protein</fullName>
    </submittedName>
</protein>
<dbReference type="Proteomes" id="UP000277928">
    <property type="component" value="Unassembled WGS sequence"/>
</dbReference>
<keyword evidence="2" id="KW-1185">Reference proteome</keyword>
<evidence type="ECO:0000313" key="2">
    <source>
        <dbReference type="Proteomes" id="UP000277928"/>
    </source>
</evidence>
<dbReference type="EMBL" id="UYRX01000212">
    <property type="protein sequence ID" value="VDK77618.1"/>
    <property type="molecule type" value="Genomic_DNA"/>
</dbReference>
<dbReference type="OrthoDB" id="5851173at2759"/>
<dbReference type="AlphaFoldDB" id="A0A3P6UEX8"/>
<proteinExistence type="predicted"/>
<gene>
    <name evidence="1" type="ORF">NLS_LOCUS3734</name>
</gene>
<evidence type="ECO:0000313" key="1">
    <source>
        <dbReference type="EMBL" id="VDK77618.1"/>
    </source>
</evidence>
<organism evidence="1 2">
    <name type="scientific">Litomosoides sigmodontis</name>
    <name type="common">Filarial nematode worm</name>
    <dbReference type="NCBI Taxonomy" id="42156"/>
    <lineage>
        <taxon>Eukaryota</taxon>
        <taxon>Metazoa</taxon>
        <taxon>Ecdysozoa</taxon>
        <taxon>Nematoda</taxon>
        <taxon>Chromadorea</taxon>
        <taxon>Rhabditida</taxon>
        <taxon>Spirurina</taxon>
        <taxon>Spiruromorpha</taxon>
        <taxon>Filarioidea</taxon>
        <taxon>Onchocercidae</taxon>
        <taxon>Litomosoides</taxon>
    </lineage>
</organism>